<dbReference type="Proteomes" id="UP000664032">
    <property type="component" value="Unassembled WGS sequence"/>
</dbReference>
<accession>A0ACB8GIR3</accession>
<sequence>MAGLGGWIIDHSVDLKPDITHHEDLFTRARAHEMNAPRRVLCIVFATGGSIELMSIAPFNDRTSDVFDVGRLFPNGAISSRVTCIPGTAFRLGNHLRIIVSKNDRSGPVNKSVEKIYNIQWHGNIVVAQYDVNGIHPIDFNINQIESVVSIFSFINPNNNVKVDEKHGIYRT</sequence>
<proteinExistence type="predicted"/>
<keyword evidence="2" id="KW-1185">Reference proteome</keyword>
<evidence type="ECO:0000313" key="1">
    <source>
        <dbReference type="EMBL" id="KAH9475411.1"/>
    </source>
</evidence>
<organism evidence="1 2">
    <name type="scientific">Psilocybe cubensis</name>
    <name type="common">Psychedelic mushroom</name>
    <name type="synonym">Stropharia cubensis</name>
    <dbReference type="NCBI Taxonomy" id="181762"/>
    <lineage>
        <taxon>Eukaryota</taxon>
        <taxon>Fungi</taxon>
        <taxon>Dikarya</taxon>
        <taxon>Basidiomycota</taxon>
        <taxon>Agaricomycotina</taxon>
        <taxon>Agaricomycetes</taxon>
        <taxon>Agaricomycetidae</taxon>
        <taxon>Agaricales</taxon>
        <taxon>Agaricineae</taxon>
        <taxon>Strophariaceae</taxon>
        <taxon>Psilocybe</taxon>
    </lineage>
</organism>
<gene>
    <name evidence="1" type="ORF">JR316_0012522</name>
</gene>
<evidence type="ECO:0000313" key="2">
    <source>
        <dbReference type="Proteomes" id="UP000664032"/>
    </source>
</evidence>
<reference evidence="1" key="1">
    <citation type="submission" date="2021-10" db="EMBL/GenBank/DDBJ databases">
        <title>Psilocybe cubensis genome.</title>
        <authorList>
            <person name="Mckernan K.J."/>
            <person name="Crawford S."/>
            <person name="Trippe A."/>
            <person name="Kane L.T."/>
            <person name="Mclaughlin S."/>
        </authorList>
    </citation>
    <scope>NUCLEOTIDE SEQUENCE</scope>
    <source>
        <strain evidence="1">MGC-MH-2018</strain>
    </source>
</reference>
<protein>
    <submittedName>
        <fullName evidence="1">Uncharacterized protein</fullName>
    </submittedName>
</protein>
<dbReference type="EMBL" id="JAFIQS020000012">
    <property type="protein sequence ID" value="KAH9475411.1"/>
    <property type="molecule type" value="Genomic_DNA"/>
</dbReference>
<name>A0ACB8GIR3_PSICU</name>
<comment type="caution">
    <text evidence="1">The sequence shown here is derived from an EMBL/GenBank/DDBJ whole genome shotgun (WGS) entry which is preliminary data.</text>
</comment>